<sequence length="277" mass="30246">MVTSLQDSSRHQVGAAAAELQEAEKTMENNLASKDGRFTPSWHEMPATLASLCHLPRLPPGITAAFKLCTGRQPLSLSTPVTPAKGRALLQGTNIALAPLSGQRPRRGLGAQLALPMSLSELQQELARVNGKVQALQDELGVLRAYMDKEYPAKAIQIDQLLRDIQSLKEEQQVRGRLLPDQGLGSKVPSCSHAFLGSVWGAPSSPAAGLPHAILQVIAELQEDIVELQRSIQRLRGDLRDPREVIFADVLLRRPRCLPDEEVVLSVPQEEEEDVAF</sequence>
<name>A0A7M4ELL0_CROPO</name>
<evidence type="ECO:0000313" key="1">
    <source>
        <dbReference type="Ensembl" id="ENSCPRP00005010735.1"/>
    </source>
</evidence>
<dbReference type="InterPro" id="IPR029236">
    <property type="entry name" value="DUF4618"/>
</dbReference>
<reference evidence="1" key="1">
    <citation type="submission" date="2025-08" db="UniProtKB">
        <authorList>
            <consortium name="Ensembl"/>
        </authorList>
    </citation>
    <scope>IDENTIFICATION</scope>
</reference>
<dbReference type="Pfam" id="PF15397">
    <property type="entry name" value="DUF4618"/>
    <property type="match status" value="2"/>
</dbReference>
<dbReference type="PANTHER" id="PTHR28574">
    <property type="entry name" value="RIKEN CDNA 6820408C15"/>
    <property type="match status" value="1"/>
</dbReference>
<proteinExistence type="predicted"/>
<dbReference type="Proteomes" id="UP000594220">
    <property type="component" value="Unplaced"/>
</dbReference>
<dbReference type="AlphaFoldDB" id="A0A7M4ELL0"/>
<dbReference type="GeneTree" id="ENSGT00960000192289"/>
<protein>
    <submittedName>
        <fullName evidence="1">Uncharacterized protein</fullName>
    </submittedName>
</protein>
<dbReference type="PANTHER" id="PTHR28574:SF1">
    <property type="entry name" value="RIKEN CDNA 6820408C15 GENE"/>
    <property type="match status" value="1"/>
</dbReference>
<accession>A0A7M4ELL0</accession>
<organism evidence="1 2">
    <name type="scientific">Crocodylus porosus</name>
    <name type="common">Saltwater crocodile</name>
    <name type="synonym">Estuarine crocodile</name>
    <dbReference type="NCBI Taxonomy" id="8502"/>
    <lineage>
        <taxon>Eukaryota</taxon>
        <taxon>Metazoa</taxon>
        <taxon>Chordata</taxon>
        <taxon>Craniata</taxon>
        <taxon>Vertebrata</taxon>
        <taxon>Euteleostomi</taxon>
        <taxon>Archelosauria</taxon>
        <taxon>Archosauria</taxon>
        <taxon>Crocodylia</taxon>
        <taxon>Longirostres</taxon>
        <taxon>Crocodylidae</taxon>
        <taxon>Crocodylus</taxon>
    </lineage>
</organism>
<evidence type="ECO:0000313" key="2">
    <source>
        <dbReference type="Proteomes" id="UP000594220"/>
    </source>
</evidence>
<keyword evidence="2" id="KW-1185">Reference proteome</keyword>
<dbReference type="Ensembl" id="ENSCPRT00005012658.1">
    <property type="protein sequence ID" value="ENSCPRP00005010735.1"/>
    <property type="gene ID" value="ENSCPRG00005007676.1"/>
</dbReference>
<reference evidence="1" key="2">
    <citation type="submission" date="2025-09" db="UniProtKB">
        <authorList>
            <consortium name="Ensembl"/>
        </authorList>
    </citation>
    <scope>IDENTIFICATION</scope>
</reference>